<evidence type="ECO:0000259" key="4">
    <source>
        <dbReference type="Pfam" id="PF00135"/>
    </source>
</evidence>
<feature type="domain" description="Carboxylesterase type B" evidence="4">
    <location>
        <begin position="35"/>
        <end position="553"/>
    </location>
</feature>
<feature type="chain" id="PRO_5015374949" description="Carboxylic ester hydrolase" evidence="3">
    <location>
        <begin position="24"/>
        <end position="590"/>
    </location>
</feature>
<dbReference type="OrthoDB" id="408631at2759"/>
<dbReference type="EMBL" id="KZ678543">
    <property type="protein sequence ID" value="PSR80089.1"/>
    <property type="molecule type" value="Genomic_DNA"/>
</dbReference>
<dbReference type="InterPro" id="IPR002018">
    <property type="entry name" value="CarbesteraseB"/>
</dbReference>
<evidence type="ECO:0000256" key="2">
    <source>
        <dbReference type="ARBA" id="ARBA00022801"/>
    </source>
</evidence>
<evidence type="ECO:0000256" key="3">
    <source>
        <dbReference type="RuleBase" id="RU361235"/>
    </source>
</evidence>
<dbReference type="InParanoid" id="A0A2T2ZZG8"/>
<dbReference type="SUPFAM" id="SSF53474">
    <property type="entry name" value="alpha/beta-Hydrolases"/>
    <property type="match status" value="1"/>
</dbReference>
<feature type="signal peptide" evidence="3">
    <location>
        <begin position="1"/>
        <end position="23"/>
    </location>
</feature>
<dbReference type="EC" id="3.1.1.-" evidence="3"/>
<dbReference type="Proteomes" id="UP000241462">
    <property type="component" value="Unassembled WGS sequence"/>
</dbReference>
<dbReference type="PANTHER" id="PTHR11559">
    <property type="entry name" value="CARBOXYLESTERASE"/>
    <property type="match status" value="1"/>
</dbReference>
<comment type="similarity">
    <text evidence="1 3">Belongs to the type-B carboxylesterase/lipase family.</text>
</comment>
<keyword evidence="6" id="KW-1185">Reference proteome</keyword>
<evidence type="ECO:0000313" key="5">
    <source>
        <dbReference type="EMBL" id="PSR80089.1"/>
    </source>
</evidence>
<keyword evidence="3" id="KW-0732">Signal</keyword>
<protein>
    <recommendedName>
        <fullName evidence="3">Carboxylic ester hydrolase</fullName>
        <ecNumber evidence="3">3.1.1.-</ecNumber>
    </recommendedName>
</protein>
<dbReference type="Gene3D" id="3.40.50.1820">
    <property type="entry name" value="alpha/beta hydrolase"/>
    <property type="match status" value="1"/>
</dbReference>
<dbReference type="InterPro" id="IPR019826">
    <property type="entry name" value="Carboxylesterase_B_AS"/>
</dbReference>
<dbReference type="InterPro" id="IPR050309">
    <property type="entry name" value="Type-B_Carboxylest/Lipase"/>
</dbReference>
<accession>A0A2T2ZZG8</accession>
<dbReference type="AlphaFoldDB" id="A0A2T2ZZG8"/>
<evidence type="ECO:0000256" key="1">
    <source>
        <dbReference type="ARBA" id="ARBA00005964"/>
    </source>
</evidence>
<sequence>MGVSQFGSVALKALALLAPSALSSPVSSSASSSASPIVRTSYGHIQGAASEYRDGVSAFKGIPYAAPPVGDLRWRPPVKPAPWGTDVLNATSFSNQCIQTFSNINQSIWTDMYLPVSEDCLYLNVWTSNLNSSAKQPVYLWMHGGRFWDGSGEVVTFDGSGLAAEGIVVVTINDRLGPFGYLAHPELAAESPHNVSGNYGVLDMIASVEWVRDQIQYFGGDPGKITVGGQSSGSSCALDMLYSPLASGMIAGAIPESGARSPRDPTTGSLATSYRTMDAALAHGKDYLSQLKVSTIEEARNVSVEVFLANQGALLLEDDTIFEDTPWFNLTSSFMEPPLFRPVLDGYVLQYTYGDNLKYNGHADVPVMTGNNLDESGSNLDPGLTVATYKQYFDQFFSNTNLTASFYELWPANNDTQANDNSNDFFQVMSRVSTWQWGQDYYAGLANDASIQTTASLNSTNAANVYTYFFTTAPPFDSGYVSPNTAGSYHGAEQLYVFNNIPYNHPTGNWTSTDYAVQSQMVQYWVNFIKYGNPNGHVTETSTGNLTYWPVSGDEGTTMWLGDSWGADVVADEAKKQFVLEWFVATGYVY</sequence>
<dbReference type="STRING" id="2025994.A0A2T2ZZG8"/>
<proteinExistence type="inferred from homology"/>
<organism evidence="5 6">
    <name type="scientific">Coniella lustricola</name>
    <dbReference type="NCBI Taxonomy" id="2025994"/>
    <lineage>
        <taxon>Eukaryota</taxon>
        <taxon>Fungi</taxon>
        <taxon>Dikarya</taxon>
        <taxon>Ascomycota</taxon>
        <taxon>Pezizomycotina</taxon>
        <taxon>Sordariomycetes</taxon>
        <taxon>Sordariomycetidae</taxon>
        <taxon>Diaporthales</taxon>
        <taxon>Schizoparmaceae</taxon>
        <taxon>Coniella</taxon>
    </lineage>
</organism>
<dbReference type="GO" id="GO:0016787">
    <property type="term" value="F:hydrolase activity"/>
    <property type="evidence" value="ECO:0007669"/>
    <property type="project" value="UniProtKB-KW"/>
</dbReference>
<name>A0A2T2ZZG8_9PEZI</name>
<gene>
    <name evidence="5" type="ORF">BD289DRAFT_462698</name>
</gene>
<dbReference type="InterPro" id="IPR029058">
    <property type="entry name" value="AB_hydrolase_fold"/>
</dbReference>
<keyword evidence="2 3" id="KW-0378">Hydrolase</keyword>
<evidence type="ECO:0000313" key="6">
    <source>
        <dbReference type="Proteomes" id="UP000241462"/>
    </source>
</evidence>
<reference evidence="5 6" key="1">
    <citation type="journal article" date="2018" name="Mycol. Prog.">
        <title>Coniella lustricola, a new species from submerged detritus.</title>
        <authorList>
            <person name="Raudabaugh D.B."/>
            <person name="Iturriaga T."/>
            <person name="Carver A."/>
            <person name="Mondo S."/>
            <person name="Pangilinan J."/>
            <person name="Lipzen A."/>
            <person name="He G."/>
            <person name="Amirebrahimi M."/>
            <person name="Grigoriev I.V."/>
            <person name="Miller A.N."/>
        </authorList>
    </citation>
    <scope>NUCLEOTIDE SEQUENCE [LARGE SCALE GENOMIC DNA]</scope>
    <source>
        <strain evidence="5 6">B22-T-1</strain>
    </source>
</reference>
<dbReference type="PROSITE" id="PS00122">
    <property type="entry name" value="CARBOXYLESTERASE_B_1"/>
    <property type="match status" value="1"/>
</dbReference>
<dbReference type="Pfam" id="PF00135">
    <property type="entry name" value="COesterase"/>
    <property type="match status" value="1"/>
</dbReference>